<evidence type="ECO:0000256" key="3">
    <source>
        <dbReference type="ARBA" id="ARBA00023163"/>
    </source>
</evidence>
<organism evidence="5 6">
    <name type="scientific">Nonomuraea monospora</name>
    <dbReference type="NCBI Taxonomy" id="568818"/>
    <lineage>
        <taxon>Bacteria</taxon>
        <taxon>Bacillati</taxon>
        <taxon>Actinomycetota</taxon>
        <taxon>Actinomycetes</taxon>
        <taxon>Streptosporangiales</taxon>
        <taxon>Streptosporangiaceae</taxon>
        <taxon>Nonomuraea</taxon>
    </lineage>
</organism>
<keyword evidence="6" id="KW-1185">Reference proteome</keyword>
<name>A0ABP5PLR7_9ACTN</name>
<comment type="caution">
    <text evidence="5">The sequence shown here is derived from an EMBL/GenBank/DDBJ whole genome shotgun (WGS) entry which is preliminary data.</text>
</comment>
<dbReference type="InterPro" id="IPR001845">
    <property type="entry name" value="HTH_ArsR_DNA-bd_dom"/>
</dbReference>
<keyword evidence="2" id="KW-0238">DNA-binding</keyword>
<accession>A0ABP5PLR7</accession>
<evidence type="ECO:0000256" key="2">
    <source>
        <dbReference type="ARBA" id="ARBA00023125"/>
    </source>
</evidence>
<dbReference type="SMART" id="SM00418">
    <property type="entry name" value="HTH_ARSR"/>
    <property type="match status" value="1"/>
</dbReference>
<gene>
    <name evidence="5" type="ORF">GCM10009850_075380</name>
</gene>
<dbReference type="InterPro" id="IPR051011">
    <property type="entry name" value="Metal_resp_trans_reg"/>
</dbReference>
<keyword evidence="1" id="KW-0805">Transcription regulation</keyword>
<evidence type="ECO:0000256" key="1">
    <source>
        <dbReference type="ARBA" id="ARBA00023015"/>
    </source>
</evidence>
<dbReference type="SUPFAM" id="SSF46785">
    <property type="entry name" value="Winged helix' DNA-binding domain"/>
    <property type="match status" value="1"/>
</dbReference>
<feature type="domain" description="HTH arsR-type" evidence="4">
    <location>
        <begin position="260"/>
        <end position="337"/>
    </location>
</feature>
<sequence length="345" mass="37191">MSPRSRGVLRIVFTSEDLALTRPATRTDLLWEMVGSLHRLQARDGGGAMACWRRQARARLTGDGLLTAVRSLLLPLVPRGPYFPDFLTPIEAQSGDEQALQALTDTPRRRLRAELDRLRRSSAPFSADLTDLARGDARAVRRLGRLVTRYCDAALAPQWPHAEPALAQERAILSRHLAAGGAEQLLAHLAPTACWRPPVLEIDYPPGLSREIHLRGRGLTVIPSYFCRGHPVALVDPALPPVLACPIPRRATAPAATAGDALVALLGRTRAEILSCIAREPGCSTSELARQVGVSVPTASEHACVLRQANLIASFRQVNLVLHHPTELGTGLLAAAPSHRPASPG</sequence>
<protein>
    <submittedName>
        <fullName evidence="5">Winged helix-turn-helix domain-containing protein</fullName>
    </submittedName>
</protein>
<dbReference type="Pfam" id="PF12840">
    <property type="entry name" value="HTH_20"/>
    <property type="match status" value="1"/>
</dbReference>
<evidence type="ECO:0000259" key="4">
    <source>
        <dbReference type="SMART" id="SM00418"/>
    </source>
</evidence>
<dbReference type="PANTHER" id="PTHR43132:SF8">
    <property type="entry name" value="HTH-TYPE TRANSCRIPTIONAL REGULATOR KMTR"/>
    <property type="match status" value="1"/>
</dbReference>
<keyword evidence="3" id="KW-0804">Transcription</keyword>
<reference evidence="6" key="1">
    <citation type="journal article" date="2019" name="Int. J. Syst. Evol. Microbiol.">
        <title>The Global Catalogue of Microorganisms (GCM) 10K type strain sequencing project: providing services to taxonomists for standard genome sequencing and annotation.</title>
        <authorList>
            <consortium name="The Broad Institute Genomics Platform"/>
            <consortium name="The Broad Institute Genome Sequencing Center for Infectious Disease"/>
            <person name="Wu L."/>
            <person name="Ma J."/>
        </authorList>
    </citation>
    <scope>NUCLEOTIDE SEQUENCE [LARGE SCALE GENOMIC DNA]</scope>
    <source>
        <strain evidence="6">JCM 16114</strain>
    </source>
</reference>
<evidence type="ECO:0000313" key="5">
    <source>
        <dbReference type="EMBL" id="GAA2212076.1"/>
    </source>
</evidence>
<dbReference type="CDD" id="cd00090">
    <property type="entry name" value="HTH_ARSR"/>
    <property type="match status" value="1"/>
</dbReference>
<dbReference type="InterPro" id="IPR036390">
    <property type="entry name" value="WH_DNA-bd_sf"/>
</dbReference>
<dbReference type="RefSeq" id="WP_344485877.1">
    <property type="nucleotide sequence ID" value="NZ_BAAAQX010000024.1"/>
</dbReference>
<dbReference type="Proteomes" id="UP001499843">
    <property type="component" value="Unassembled WGS sequence"/>
</dbReference>
<dbReference type="EMBL" id="BAAAQX010000024">
    <property type="protein sequence ID" value="GAA2212076.1"/>
    <property type="molecule type" value="Genomic_DNA"/>
</dbReference>
<dbReference type="InterPro" id="IPR036388">
    <property type="entry name" value="WH-like_DNA-bd_sf"/>
</dbReference>
<dbReference type="Gene3D" id="1.10.10.10">
    <property type="entry name" value="Winged helix-like DNA-binding domain superfamily/Winged helix DNA-binding domain"/>
    <property type="match status" value="1"/>
</dbReference>
<dbReference type="PANTHER" id="PTHR43132">
    <property type="entry name" value="ARSENICAL RESISTANCE OPERON REPRESSOR ARSR-RELATED"/>
    <property type="match status" value="1"/>
</dbReference>
<evidence type="ECO:0000313" key="6">
    <source>
        <dbReference type="Proteomes" id="UP001499843"/>
    </source>
</evidence>
<dbReference type="InterPro" id="IPR011991">
    <property type="entry name" value="ArsR-like_HTH"/>
</dbReference>
<proteinExistence type="predicted"/>